<name>V2X302_MONRO</name>
<evidence type="ECO:0000313" key="2">
    <source>
        <dbReference type="Proteomes" id="UP000017559"/>
    </source>
</evidence>
<reference evidence="1 2" key="1">
    <citation type="journal article" date="2014" name="BMC Genomics">
        <title>Genome and secretome analysis of the hemibiotrophic fungal pathogen, Moniliophthora roreri, which causes frosty pod rot disease of cacao: mechanisms of the biotrophic and necrotrophic phases.</title>
        <authorList>
            <person name="Meinhardt L.W."/>
            <person name="Costa G.G.L."/>
            <person name="Thomazella D.P.T."/>
            <person name="Teixeira P.J.P.L."/>
            <person name="Carazzolle M.F."/>
            <person name="Schuster S.C."/>
            <person name="Carlson J.E."/>
            <person name="Guiltinan M.J."/>
            <person name="Mieczkowski P."/>
            <person name="Farmer A."/>
            <person name="Ramaraj T."/>
            <person name="Crozier J."/>
            <person name="Davis R.E."/>
            <person name="Shao J."/>
            <person name="Melnick R.L."/>
            <person name="Pereira G.A.G."/>
            <person name="Bailey B.A."/>
        </authorList>
    </citation>
    <scope>NUCLEOTIDE SEQUENCE [LARGE SCALE GENOMIC DNA]</scope>
    <source>
        <strain evidence="1 2">MCA 2997</strain>
    </source>
</reference>
<dbReference type="HOGENOM" id="CLU_2622569_0_0_1"/>
<accession>V2X302</accession>
<dbReference type="AlphaFoldDB" id="V2X302"/>
<protein>
    <submittedName>
        <fullName evidence="1">Uncharacterized protein</fullName>
    </submittedName>
</protein>
<dbReference type="EMBL" id="AWSO01000833">
    <property type="protein sequence ID" value="ESK87131.1"/>
    <property type="molecule type" value="Genomic_DNA"/>
</dbReference>
<evidence type="ECO:0000313" key="1">
    <source>
        <dbReference type="EMBL" id="ESK87131.1"/>
    </source>
</evidence>
<comment type="caution">
    <text evidence="1">The sequence shown here is derived from an EMBL/GenBank/DDBJ whole genome shotgun (WGS) entry which is preliminary data.</text>
</comment>
<proteinExistence type="predicted"/>
<dbReference type="Proteomes" id="UP000017559">
    <property type="component" value="Unassembled WGS sequence"/>
</dbReference>
<sequence>MSPLMSMKGLGNRALDLSPPTPDFHAKFTPASIPRTLFPSITFESSLFNYWDSFIIFHGRSLETSYICLHPPATAMME</sequence>
<keyword evidence="2" id="KW-1185">Reference proteome</keyword>
<dbReference type="KEGG" id="mrr:Moror_11871"/>
<organism evidence="1 2">
    <name type="scientific">Moniliophthora roreri (strain MCA 2997)</name>
    <name type="common">Cocoa frosty pod rot fungus</name>
    <name type="synonym">Crinipellis roreri</name>
    <dbReference type="NCBI Taxonomy" id="1381753"/>
    <lineage>
        <taxon>Eukaryota</taxon>
        <taxon>Fungi</taxon>
        <taxon>Dikarya</taxon>
        <taxon>Basidiomycota</taxon>
        <taxon>Agaricomycotina</taxon>
        <taxon>Agaricomycetes</taxon>
        <taxon>Agaricomycetidae</taxon>
        <taxon>Agaricales</taxon>
        <taxon>Marasmiineae</taxon>
        <taxon>Marasmiaceae</taxon>
        <taxon>Moniliophthora</taxon>
    </lineage>
</organism>
<gene>
    <name evidence="1" type="ORF">Moror_11871</name>
</gene>